<protein>
    <submittedName>
        <fullName evidence="2">DUF2474 domain-containing protein</fullName>
    </submittedName>
</protein>
<proteinExistence type="predicted"/>
<dbReference type="EMBL" id="CP032485">
    <property type="protein sequence ID" value="QDH24080.1"/>
    <property type="molecule type" value="Genomic_DNA"/>
</dbReference>
<gene>
    <name evidence="2" type="ORF">D5366_01035</name>
</gene>
<evidence type="ECO:0000313" key="2">
    <source>
        <dbReference type="EMBL" id="QDH24080.1"/>
    </source>
</evidence>
<dbReference type="KEGG" id="ntn:D5366_01035"/>
<dbReference type="OrthoDB" id="7283697at2"/>
<organism evidence="2 3">
    <name type="scientific">Neokomagataea tanensis</name>
    <dbReference type="NCBI Taxonomy" id="661191"/>
    <lineage>
        <taxon>Bacteria</taxon>
        <taxon>Pseudomonadati</taxon>
        <taxon>Pseudomonadota</taxon>
        <taxon>Alphaproteobacteria</taxon>
        <taxon>Acetobacterales</taxon>
        <taxon>Acetobacteraceae</taxon>
        <taxon>Neokomagataea</taxon>
    </lineage>
</organism>
<evidence type="ECO:0000256" key="1">
    <source>
        <dbReference type="SAM" id="Phobius"/>
    </source>
</evidence>
<keyword evidence="1" id="KW-0812">Transmembrane</keyword>
<keyword evidence="1" id="KW-1133">Transmembrane helix</keyword>
<sequence length="51" mass="5774">MKIEYGRPTEGKGTFAWLKRVGWLLFFWIGGVAVVSCTAELLKKIIFSGMH</sequence>
<evidence type="ECO:0000313" key="3">
    <source>
        <dbReference type="Proteomes" id="UP000317214"/>
    </source>
</evidence>
<dbReference type="RefSeq" id="WP_141491915.1">
    <property type="nucleotide sequence ID" value="NZ_CP032485.1"/>
</dbReference>
<dbReference type="AlphaFoldDB" id="A0A4Y6V5Z4"/>
<dbReference type="Proteomes" id="UP000317214">
    <property type="component" value="Chromosome"/>
</dbReference>
<reference evidence="2 3" key="1">
    <citation type="submission" date="2018-09" db="EMBL/GenBank/DDBJ databases">
        <title>The complete genome sequence of Neokomagataea tanensis NBRC 106556(T).</title>
        <authorList>
            <person name="Chua K.-O."/>
            <person name="See-Too W.-S."/>
            <person name="Hong K.-W."/>
            <person name="Yin W.-F."/>
            <person name="Chan K.-G."/>
        </authorList>
    </citation>
    <scope>NUCLEOTIDE SEQUENCE [LARGE SCALE GENOMIC DNA]</scope>
    <source>
        <strain evidence="3">AH13 \ NBRC 106556</strain>
    </source>
</reference>
<name>A0A4Y6V5Z4_9PROT</name>
<accession>A0A4Y6V5Z4</accession>
<keyword evidence="1" id="KW-0472">Membrane</keyword>
<feature type="transmembrane region" description="Helical" evidence="1">
    <location>
        <begin position="20"/>
        <end position="42"/>
    </location>
</feature>
<keyword evidence="3" id="KW-1185">Reference proteome</keyword>